<dbReference type="AlphaFoldDB" id="A0A3B0YHK9"/>
<dbReference type="InterPro" id="IPR003143">
    <property type="entry name" value="Cyt_cd1_C_sf"/>
</dbReference>
<reference evidence="1" key="1">
    <citation type="submission" date="2018-06" db="EMBL/GenBank/DDBJ databases">
        <authorList>
            <person name="Zhirakovskaya E."/>
        </authorList>
    </citation>
    <scope>NUCLEOTIDE SEQUENCE</scope>
</reference>
<name>A0A3B0YHK9_9ZZZZ</name>
<dbReference type="CDD" id="cd20778">
    <property type="entry name" value="8prop_hemeD1_NirF"/>
    <property type="match status" value="1"/>
</dbReference>
<organism evidence="1">
    <name type="scientific">hydrothermal vent metagenome</name>
    <dbReference type="NCBI Taxonomy" id="652676"/>
    <lineage>
        <taxon>unclassified sequences</taxon>
        <taxon>metagenomes</taxon>
        <taxon>ecological metagenomes</taxon>
    </lineage>
</organism>
<dbReference type="InterPro" id="IPR051200">
    <property type="entry name" value="Host-pathogen_enzymatic-act"/>
</dbReference>
<gene>
    <name evidence="1" type="ORF">MNBD_GAMMA09-3410</name>
</gene>
<dbReference type="Gene3D" id="2.140.10.20">
    <property type="entry name" value="C-terminal (heme d1) domain of cytochrome cd1-nitrite reductase"/>
    <property type="match status" value="1"/>
</dbReference>
<evidence type="ECO:0000313" key="1">
    <source>
        <dbReference type="EMBL" id="VAW68324.1"/>
    </source>
</evidence>
<dbReference type="SUPFAM" id="SSF51004">
    <property type="entry name" value="C-terminal (heme d1) domain of cytochrome cd1-nitrite reductase"/>
    <property type="match status" value="1"/>
</dbReference>
<dbReference type="Pfam" id="PF02239">
    <property type="entry name" value="Cytochrom_D1"/>
    <property type="match status" value="1"/>
</dbReference>
<accession>A0A3B0YHK9</accession>
<dbReference type="InterPro" id="IPR011048">
    <property type="entry name" value="Haem_d1_sf"/>
</dbReference>
<protein>
    <submittedName>
        <fullName evidence="1">Heme d1 biosynthesis protein NirF</fullName>
    </submittedName>
</protein>
<dbReference type="PANTHER" id="PTHR47197">
    <property type="entry name" value="PROTEIN NIRF"/>
    <property type="match status" value="1"/>
</dbReference>
<dbReference type="PANTHER" id="PTHR47197:SF3">
    <property type="entry name" value="DIHYDRO-HEME D1 DEHYDROGENASE"/>
    <property type="match status" value="1"/>
</dbReference>
<dbReference type="EMBL" id="UOFI01000125">
    <property type="protein sequence ID" value="VAW68324.1"/>
    <property type="molecule type" value="Genomic_DNA"/>
</dbReference>
<sequence>MKIKLILTGLLLINLQACSSLRATGDLGLIIERASGSVQLIETTGRSSLSRIEGMGDLSHASIVYSRDERYAYIFGRDGGLSKIDLLKQKLVKRIMQSGNSIGGAISQDGKLVAVSNYTPGGVKVFAADSLKLVAEIPASYIGSGQSDNKGSVQQQSKVVGLVDAPGRRFVFSLYDAGEIWIADFSESDKPEVTKFKSIGKQPYDGLISPDGRYYIAGLFGEDGLALVDLWHTEKGVMRILKDYGKGHKKLPVYKMPHLEGWAMAGDYAFLPAVGRHQVLVVERKNWQVVKRIEVHGQPVFVMASPDQRHVWVNFAFPDNDTLQVVDVDTLEIVKQLTPGKAVLHMEFTPRGENVWVSVRDENKVNVYDTANYKLLKTLPVKKPSGIFFTTRAHKTGL</sequence>
<proteinExistence type="predicted"/>